<dbReference type="InterPro" id="IPR036412">
    <property type="entry name" value="HAD-like_sf"/>
</dbReference>
<dbReference type="Proteomes" id="UP001289374">
    <property type="component" value="Unassembled WGS sequence"/>
</dbReference>
<dbReference type="SUPFAM" id="SSF56784">
    <property type="entry name" value="HAD-like"/>
    <property type="match status" value="1"/>
</dbReference>
<dbReference type="EMBL" id="JACGWL010000008">
    <property type="protein sequence ID" value="KAK4396458.1"/>
    <property type="molecule type" value="Genomic_DNA"/>
</dbReference>
<reference evidence="3" key="2">
    <citation type="journal article" date="2024" name="Plant">
        <title>Genomic evolution and insights into agronomic trait innovations of Sesamum species.</title>
        <authorList>
            <person name="Miao H."/>
            <person name="Wang L."/>
            <person name="Qu L."/>
            <person name="Liu H."/>
            <person name="Sun Y."/>
            <person name="Le M."/>
            <person name="Wang Q."/>
            <person name="Wei S."/>
            <person name="Zheng Y."/>
            <person name="Lin W."/>
            <person name="Duan Y."/>
            <person name="Cao H."/>
            <person name="Xiong S."/>
            <person name="Wang X."/>
            <person name="Wei L."/>
            <person name="Li C."/>
            <person name="Ma Q."/>
            <person name="Ju M."/>
            <person name="Zhao R."/>
            <person name="Li G."/>
            <person name="Mu C."/>
            <person name="Tian Q."/>
            <person name="Mei H."/>
            <person name="Zhang T."/>
            <person name="Gao T."/>
            <person name="Zhang H."/>
        </authorList>
    </citation>
    <scope>NUCLEOTIDE SEQUENCE</scope>
    <source>
        <strain evidence="3">K16</strain>
    </source>
</reference>
<organism evidence="3 4">
    <name type="scientific">Sesamum angolense</name>
    <dbReference type="NCBI Taxonomy" id="2727404"/>
    <lineage>
        <taxon>Eukaryota</taxon>
        <taxon>Viridiplantae</taxon>
        <taxon>Streptophyta</taxon>
        <taxon>Embryophyta</taxon>
        <taxon>Tracheophyta</taxon>
        <taxon>Spermatophyta</taxon>
        <taxon>Magnoliopsida</taxon>
        <taxon>eudicotyledons</taxon>
        <taxon>Gunneridae</taxon>
        <taxon>Pentapetalae</taxon>
        <taxon>asterids</taxon>
        <taxon>lamiids</taxon>
        <taxon>Lamiales</taxon>
        <taxon>Pedaliaceae</taxon>
        <taxon>Sesamum</taxon>
    </lineage>
</organism>
<name>A0AAE1WMV5_9LAMI</name>
<reference evidence="3" key="1">
    <citation type="submission" date="2020-06" db="EMBL/GenBank/DDBJ databases">
        <authorList>
            <person name="Li T."/>
            <person name="Hu X."/>
            <person name="Zhang T."/>
            <person name="Song X."/>
            <person name="Zhang H."/>
            <person name="Dai N."/>
            <person name="Sheng W."/>
            <person name="Hou X."/>
            <person name="Wei L."/>
        </authorList>
    </citation>
    <scope>NUCLEOTIDE SEQUENCE</scope>
    <source>
        <strain evidence="3">K16</strain>
        <tissue evidence="3">Leaf</tissue>
    </source>
</reference>
<dbReference type="PROSITE" id="PS50878">
    <property type="entry name" value="RT_POL"/>
    <property type="match status" value="1"/>
</dbReference>
<protein>
    <recommendedName>
        <fullName evidence="5">FCP1 homology domain-containing protein</fullName>
    </recommendedName>
</protein>
<comment type="caution">
    <text evidence="3">The sequence shown here is derived from an EMBL/GenBank/DDBJ whole genome shotgun (WGS) entry which is preliminary data.</text>
</comment>
<dbReference type="SMART" id="SM00577">
    <property type="entry name" value="CPDc"/>
    <property type="match status" value="1"/>
</dbReference>
<dbReference type="AlphaFoldDB" id="A0AAE1WMV5"/>
<dbReference type="PROSITE" id="PS50969">
    <property type="entry name" value="FCP1"/>
    <property type="match status" value="1"/>
</dbReference>
<dbReference type="Pfam" id="PF03031">
    <property type="entry name" value="NIF"/>
    <property type="match status" value="1"/>
</dbReference>
<feature type="domain" description="FCP1 homology" evidence="2">
    <location>
        <begin position="223"/>
        <end position="387"/>
    </location>
</feature>
<dbReference type="InterPro" id="IPR004274">
    <property type="entry name" value="FCP1_dom"/>
</dbReference>
<dbReference type="Pfam" id="PF00078">
    <property type="entry name" value="RVT_1"/>
    <property type="match status" value="1"/>
</dbReference>
<evidence type="ECO:0000259" key="2">
    <source>
        <dbReference type="PROSITE" id="PS50969"/>
    </source>
</evidence>
<feature type="domain" description="Reverse transcriptase" evidence="1">
    <location>
        <begin position="1"/>
        <end position="153"/>
    </location>
</feature>
<evidence type="ECO:0008006" key="5">
    <source>
        <dbReference type="Google" id="ProtNLM"/>
    </source>
</evidence>
<keyword evidence="4" id="KW-1185">Reference proteome</keyword>
<accession>A0AAE1WMV5</accession>
<dbReference type="InterPro" id="IPR023214">
    <property type="entry name" value="HAD_sf"/>
</dbReference>
<dbReference type="PANTHER" id="PTHR33116:SF76">
    <property type="entry name" value="DUF4283 DOMAIN-CONTAINING PROTEIN"/>
    <property type="match status" value="1"/>
</dbReference>
<evidence type="ECO:0000259" key="1">
    <source>
        <dbReference type="PROSITE" id="PS50878"/>
    </source>
</evidence>
<gene>
    <name evidence="3" type="ORF">Sango_1482400</name>
</gene>
<dbReference type="InterPro" id="IPR000477">
    <property type="entry name" value="RT_dom"/>
</dbReference>
<evidence type="ECO:0000313" key="3">
    <source>
        <dbReference type="EMBL" id="KAK4396458.1"/>
    </source>
</evidence>
<dbReference type="PANTHER" id="PTHR33116">
    <property type="entry name" value="REVERSE TRANSCRIPTASE ZINC-BINDING DOMAIN-CONTAINING PROTEIN-RELATED-RELATED"/>
    <property type="match status" value="1"/>
</dbReference>
<evidence type="ECO:0000313" key="4">
    <source>
        <dbReference type="Proteomes" id="UP001289374"/>
    </source>
</evidence>
<sequence length="387" mass="42961">MNVDLRKVYDTVEYDFLLATLKLFGFPRQFILWIQECVTMCSFSMSLNGNIHGFFQGSHGLRQGDPMSTYLFLLVIELNFANDLSLFSSADQTSIGVFKRGLQLFASLSGLCTNPNKSQLIILKSAFNNRDMLLQSVGYQKGILPVKYLGLPLTSSRLTLSDVSRCSRKLRKGSMGGKDSVIICGKDFCFSHRKSKSDKTQASPGIPLATATDLDLPLDKLNLGPKKKLLVLCLGGLLVHRVHVRDKASIRGLRPDVLHGKFLVFKRPFCTEFLKFCFERFEVGLWSSAMNHNIGALLTEITGGKGSKFLFVRVSIALTHAGPNGELRKFLDGLADAKDVPSYVKDHRIGQPAITPSHPDWSYYATIVSHLEKKGEAEKSAETSDDE</sequence>
<dbReference type="Gene3D" id="3.40.50.1000">
    <property type="entry name" value="HAD superfamily/HAD-like"/>
    <property type="match status" value="1"/>
</dbReference>
<proteinExistence type="predicted"/>